<feature type="compositionally biased region" description="Polar residues" evidence="13">
    <location>
        <begin position="301"/>
        <end position="317"/>
    </location>
</feature>
<evidence type="ECO:0000256" key="1">
    <source>
        <dbReference type="ARBA" id="ARBA00022481"/>
    </source>
</evidence>
<feature type="DNA-binding region" description="HMG box" evidence="12">
    <location>
        <begin position="46"/>
        <end position="114"/>
    </location>
</feature>
<keyword evidence="9 12" id="KW-0539">Nucleus</keyword>
<feature type="compositionally biased region" description="Low complexity" evidence="13">
    <location>
        <begin position="24"/>
        <end position="36"/>
    </location>
</feature>
<organism evidence="15 16">
    <name type="scientific">Cyprinus carpio</name>
    <name type="common">Common carp</name>
    <dbReference type="NCBI Taxonomy" id="7962"/>
    <lineage>
        <taxon>Eukaryota</taxon>
        <taxon>Metazoa</taxon>
        <taxon>Chordata</taxon>
        <taxon>Craniata</taxon>
        <taxon>Vertebrata</taxon>
        <taxon>Euteleostomi</taxon>
        <taxon>Actinopterygii</taxon>
        <taxon>Neopterygii</taxon>
        <taxon>Teleostei</taxon>
        <taxon>Ostariophysi</taxon>
        <taxon>Cypriniformes</taxon>
        <taxon>Cyprinidae</taxon>
        <taxon>Cyprininae</taxon>
        <taxon>Cyprinus</taxon>
    </lineage>
</organism>
<dbReference type="GO" id="GO:0007399">
    <property type="term" value="P:nervous system development"/>
    <property type="evidence" value="ECO:0007669"/>
    <property type="project" value="UniProtKB-KW"/>
</dbReference>
<keyword evidence="16" id="KW-1185">Reference proteome</keyword>
<dbReference type="GO" id="GO:0031492">
    <property type="term" value="F:nucleosomal DNA binding"/>
    <property type="evidence" value="ECO:0007669"/>
    <property type="project" value="TreeGrafter"/>
</dbReference>
<dbReference type="GO" id="GO:0045892">
    <property type="term" value="P:negative regulation of DNA-templated transcription"/>
    <property type="evidence" value="ECO:0007669"/>
    <property type="project" value="TreeGrafter"/>
</dbReference>
<reference evidence="15" key="2">
    <citation type="submission" date="2025-09" db="UniProtKB">
        <authorList>
            <consortium name="Ensembl"/>
        </authorList>
    </citation>
    <scope>IDENTIFICATION</scope>
</reference>
<dbReference type="PANTHER" id="PTHR46232:SF1">
    <property type="entry name" value="SWI_SNF-RELATED MATRIX-ASSOCIATED ACTIN-DEPENDENT REGULATOR OF CHROMATIN SUBFAMILY E MEMBER 1"/>
    <property type="match status" value="1"/>
</dbReference>
<dbReference type="InterPro" id="IPR036910">
    <property type="entry name" value="HMG_box_dom_sf"/>
</dbReference>
<evidence type="ECO:0000256" key="4">
    <source>
        <dbReference type="ARBA" id="ARBA00022843"/>
    </source>
</evidence>
<dbReference type="Proteomes" id="UP000694427">
    <property type="component" value="Unplaced"/>
</dbReference>
<reference evidence="15" key="1">
    <citation type="submission" date="2025-08" db="UniProtKB">
        <authorList>
            <consortium name="Ensembl"/>
        </authorList>
    </citation>
    <scope>IDENTIFICATION</scope>
</reference>
<evidence type="ECO:0000256" key="9">
    <source>
        <dbReference type="ARBA" id="ARBA00023242"/>
    </source>
</evidence>
<keyword evidence="3" id="KW-0597">Phosphoprotein</keyword>
<evidence type="ECO:0000256" key="2">
    <source>
        <dbReference type="ARBA" id="ARBA00022499"/>
    </source>
</evidence>
<feature type="region of interest" description="Disordered" evidence="13">
    <location>
        <begin position="276"/>
        <end position="332"/>
    </location>
</feature>
<proteinExistence type="predicted"/>
<feature type="compositionally biased region" description="Low complexity" evidence="13">
    <location>
        <begin position="362"/>
        <end position="382"/>
    </location>
</feature>
<dbReference type="Gene3D" id="1.10.30.10">
    <property type="entry name" value="High mobility group box domain"/>
    <property type="match status" value="1"/>
</dbReference>
<evidence type="ECO:0000313" key="16">
    <source>
        <dbReference type="Proteomes" id="UP000694427"/>
    </source>
</evidence>
<dbReference type="PROSITE" id="PS50118">
    <property type="entry name" value="HMG_BOX_2"/>
    <property type="match status" value="1"/>
</dbReference>
<dbReference type="CDD" id="cd21983">
    <property type="entry name" value="HMG-box_SMARCE1"/>
    <property type="match status" value="1"/>
</dbReference>
<dbReference type="SMART" id="SM00398">
    <property type="entry name" value="HMG"/>
    <property type="match status" value="1"/>
</dbReference>
<feature type="region of interest" description="Disordered" evidence="13">
    <location>
        <begin position="133"/>
        <end position="159"/>
    </location>
</feature>
<feature type="region of interest" description="Disordered" evidence="13">
    <location>
        <begin position="362"/>
        <end position="431"/>
    </location>
</feature>
<evidence type="ECO:0000256" key="13">
    <source>
        <dbReference type="SAM" id="MobiDB-lite"/>
    </source>
</evidence>
<keyword evidence="2" id="KW-1017">Isopeptide bond</keyword>
<dbReference type="AlphaFoldDB" id="A0A8C1LQI5"/>
<keyword evidence="5" id="KW-0156">Chromatin regulator</keyword>
<keyword evidence="4" id="KW-0832">Ubl conjugation</keyword>
<dbReference type="Ensembl" id="ENSCCRT00010072439.1">
    <property type="protein sequence ID" value="ENSCCRP00010065771.1"/>
    <property type="gene ID" value="ENSCCRG00010028135.1"/>
</dbReference>
<evidence type="ECO:0000256" key="5">
    <source>
        <dbReference type="ARBA" id="ARBA00022853"/>
    </source>
</evidence>
<keyword evidence="8 12" id="KW-0238">DNA-binding</keyword>
<evidence type="ECO:0000256" key="6">
    <source>
        <dbReference type="ARBA" id="ARBA00022902"/>
    </source>
</evidence>
<dbReference type="GO" id="GO:0016922">
    <property type="term" value="F:nuclear receptor binding"/>
    <property type="evidence" value="ECO:0007669"/>
    <property type="project" value="TreeGrafter"/>
</dbReference>
<dbReference type="PANTHER" id="PTHR46232">
    <property type="entry name" value="SMARCE1 REGULATOR OF CHROMATIN"/>
    <property type="match status" value="1"/>
</dbReference>
<keyword evidence="6" id="KW-0524">Neurogenesis</keyword>
<keyword evidence="7" id="KW-0175">Coiled coil</keyword>
<evidence type="ECO:0000256" key="10">
    <source>
        <dbReference type="ARBA" id="ARBA00067740"/>
    </source>
</evidence>
<evidence type="ECO:0000256" key="12">
    <source>
        <dbReference type="PROSITE-ProRule" id="PRU00267"/>
    </source>
</evidence>
<dbReference type="GO" id="GO:0016514">
    <property type="term" value="C:SWI/SNF complex"/>
    <property type="evidence" value="ECO:0007669"/>
    <property type="project" value="TreeGrafter"/>
</dbReference>
<evidence type="ECO:0000313" key="15">
    <source>
        <dbReference type="Ensembl" id="ENSCCRP00010065771.1"/>
    </source>
</evidence>
<feature type="compositionally biased region" description="Basic and acidic residues" evidence="13">
    <location>
        <begin position="422"/>
        <end position="431"/>
    </location>
</feature>
<dbReference type="Pfam" id="PF00505">
    <property type="entry name" value="HMG_box"/>
    <property type="match status" value="1"/>
</dbReference>
<evidence type="ECO:0000259" key="14">
    <source>
        <dbReference type="PROSITE" id="PS50118"/>
    </source>
</evidence>
<sequence length="431" mass="48038">MPTTPGFVGYNPYSHLAYNNYRLGGNPGGNNRNSSGITVPKPPKPPDKPLMPYMRYSRKVWDQVKASNPDLKLWEIGKIIGGMWRDLTDEEKQDYLNEYEAEKIEYNDSLKAYHNSPAYLAYVNAKNRAEAALEEESRQRQSRLDKGEPYMSIQPAEDPDDYDDGFSMKHIAAARFQRNHRLISDILSEVVVPDVRSVVTTARMQVLKRQVQSLMVHQRKLEAELLQIEDRHQEKKRRFLESTDSFNNELKRLCSLKVEVDMEKLAAEMAAAEEAARRRAEEREREAAEQVERATQEEQQPAASTQANANPEQTSASEAKDGEDKPSPMETGQTCTVMFSNFENSTKIELKMFDCGVCSAESLAEASEGSQEAEQGAPAAAGDKPAQPEPAEGATDEGTSDSTAPSESSSGPPAEPQASDTTEERLPTQPQ</sequence>
<feature type="compositionally biased region" description="Basic and acidic residues" evidence="13">
    <location>
        <begin position="276"/>
        <end position="296"/>
    </location>
</feature>
<name>A0A8C1LQI5_CYPCA</name>
<dbReference type="GO" id="GO:0006325">
    <property type="term" value="P:chromatin organization"/>
    <property type="evidence" value="ECO:0007669"/>
    <property type="project" value="UniProtKB-KW"/>
</dbReference>
<feature type="region of interest" description="Disordered" evidence="13">
    <location>
        <begin position="24"/>
        <end position="49"/>
    </location>
</feature>
<feature type="compositionally biased region" description="Basic and acidic residues" evidence="13">
    <location>
        <begin position="318"/>
        <end position="327"/>
    </location>
</feature>
<feature type="compositionally biased region" description="Basic and acidic residues" evidence="13">
    <location>
        <begin position="133"/>
        <end position="148"/>
    </location>
</feature>
<accession>A0A8C1LQI5</accession>
<evidence type="ECO:0000256" key="8">
    <source>
        <dbReference type="ARBA" id="ARBA00023125"/>
    </source>
</evidence>
<dbReference type="FunFam" id="1.10.30.10:FF:000011">
    <property type="entry name" value="Putative SWI/SNF-related matrix-associated actin-dependent regulator of chromatin subfamily E member 1"/>
    <property type="match status" value="1"/>
</dbReference>
<feature type="compositionally biased region" description="Low complexity" evidence="13">
    <location>
        <begin position="400"/>
        <end position="412"/>
    </location>
</feature>
<feature type="domain" description="HMG box" evidence="14">
    <location>
        <begin position="46"/>
        <end position="114"/>
    </location>
</feature>
<dbReference type="SUPFAM" id="SSF47095">
    <property type="entry name" value="HMG-box"/>
    <property type="match status" value="1"/>
</dbReference>
<keyword evidence="1" id="KW-0488">Methylation</keyword>
<evidence type="ECO:0000256" key="7">
    <source>
        <dbReference type="ARBA" id="ARBA00023054"/>
    </source>
</evidence>
<protein>
    <recommendedName>
        <fullName evidence="10">SWI/SNF-related matrix-associated actin-dependent regulator of chromatin subfamily E member 1</fullName>
    </recommendedName>
    <alternativeName>
        <fullName evidence="11">BRG1-associated factor 57</fullName>
    </alternativeName>
</protein>
<evidence type="ECO:0000256" key="3">
    <source>
        <dbReference type="ARBA" id="ARBA00022553"/>
    </source>
</evidence>
<dbReference type="InterPro" id="IPR009071">
    <property type="entry name" value="HMG_box_dom"/>
</dbReference>
<evidence type="ECO:0000256" key="11">
    <source>
        <dbReference type="ARBA" id="ARBA00079499"/>
    </source>
</evidence>